<dbReference type="InterPro" id="IPR002182">
    <property type="entry name" value="NB-ARC"/>
</dbReference>
<dbReference type="SUPFAM" id="SSF46785">
    <property type="entry name" value="Winged helix' DNA-binding domain"/>
    <property type="match status" value="1"/>
</dbReference>
<protein>
    <submittedName>
        <fullName evidence="6">TMV resistance protein N</fullName>
    </submittedName>
</protein>
<accession>A0A151REM0</accession>
<dbReference type="Gramene" id="C.cajan_35208.t">
    <property type="protein sequence ID" value="C.cajan_35208.t"/>
    <property type="gene ID" value="C.cajan_35208"/>
</dbReference>
<organism evidence="6 7">
    <name type="scientific">Cajanus cajan</name>
    <name type="common">Pigeon pea</name>
    <name type="synonym">Cajanus indicus</name>
    <dbReference type="NCBI Taxonomy" id="3821"/>
    <lineage>
        <taxon>Eukaryota</taxon>
        <taxon>Viridiplantae</taxon>
        <taxon>Streptophyta</taxon>
        <taxon>Embryophyta</taxon>
        <taxon>Tracheophyta</taxon>
        <taxon>Spermatophyta</taxon>
        <taxon>Magnoliopsida</taxon>
        <taxon>eudicotyledons</taxon>
        <taxon>Gunneridae</taxon>
        <taxon>Pentapetalae</taxon>
        <taxon>rosids</taxon>
        <taxon>fabids</taxon>
        <taxon>Fabales</taxon>
        <taxon>Fabaceae</taxon>
        <taxon>Papilionoideae</taxon>
        <taxon>50 kb inversion clade</taxon>
        <taxon>NPAAA clade</taxon>
        <taxon>indigoferoid/millettioid clade</taxon>
        <taxon>Phaseoleae</taxon>
        <taxon>Cajanus</taxon>
    </lineage>
</organism>
<dbReference type="PRINTS" id="PR00364">
    <property type="entry name" value="DISEASERSIST"/>
</dbReference>
<dbReference type="InterPro" id="IPR027417">
    <property type="entry name" value="P-loop_NTPase"/>
</dbReference>
<sequence>MANLNEDDFFYDVFLSFRGGTRYGFTNDLYEALRQKGMYIFRDSNELRIGAEIRPSLVKAIEKSRMWIVVLCEDYASSTWCLDELAHIIRCYHANKGKQILLIFYKVEPSHVWEQKEKYAKAMIEHEKRFGKDFEEKVKIWRKALSETRHLTAEHCKDDLCEPGLIEKIVKDTYAKLPAIPLPIKHVVGIDSRFQEVKPIINIESHDTVCILEIYGAGGIGKTTFALNIYNNIRHHFQAGSFLANVREKSNKSSKGLEDLQKTLLSEMGEKTEIMMGNTFNGANEIKGRLSRKKVLLVLDDVGTIKQLESLVGGGDWFGTGSRIIITTRDTTLLDEHVINGVIIQKYEMKELNERDSLELFCWHAFKKSAPEKNFEEVSNLAVLYAKGLPLALKVIGSNLKDRSLKDWKMELNKYENILNDKIQKVLEISYHSLYDLDQKIFLDIACFFKGEKWEYVERILRACDFFPSIQIFIAKCLITIDENGCLDMHDLIQDMGREIVRKESSNVGDRSRLWSHKEVLRVLKENSGSNRIEAIMLDPPSHVDVYEWTDTAFEMMKNLRILIIRNTSFSKAPSYLPNTLRLLDWKGYPSKSFPPQFYPQRIVDFKLPHSFLMLEKPFQKFEDLTFINLSQCQSITRIPNVSGAINLKVLTLDRCHKVEGFDKSIGFMPKLVYLSASRCNKLKSFVCSMNLPYLEVLSFNFCTRFERFPDVKQKMDKPLKIYLVNTAIKEFPKSISNLTGLEYLDISSCTRLKNLPSNLLLLPKLVTLLVDGCSQIGESFKRFRERHSIVNGWPNLTTLHLSETNLSNEELCAILKGFPKMEALKVSYNDLVSLPACTKGSLHLKSLDMSHCNNLRSIPELPLSIQKVNARYCWGLTSQASKLLLSKVSLLLIIFYLNYIIIYTSVNLDLFYETFL</sequence>
<feature type="transmembrane region" description="Helical" evidence="4">
    <location>
        <begin position="889"/>
        <end position="913"/>
    </location>
</feature>
<keyword evidence="4" id="KW-0472">Membrane</keyword>
<dbReference type="Gene3D" id="3.40.50.300">
    <property type="entry name" value="P-loop containing nucleotide triphosphate hydrolases"/>
    <property type="match status" value="1"/>
</dbReference>
<dbReference type="InterPro" id="IPR042197">
    <property type="entry name" value="Apaf_helical"/>
</dbReference>
<evidence type="ECO:0000256" key="4">
    <source>
        <dbReference type="SAM" id="Phobius"/>
    </source>
</evidence>
<keyword evidence="4" id="KW-1133">Transmembrane helix</keyword>
<dbReference type="Pfam" id="PF01582">
    <property type="entry name" value="TIR"/>
    <property type="match status" value="1"/>
</dbReference>
<keyword evidence="2" id="KW-0677">Repeat</keyword>
<dbReference type="InterPro" id="IPR044974">
    <property type="entry name" value="Disease_R_plants"/>
</dbReference>
<evidence type="ECO:0000256" key="1">
    <source>
        <dbReference type="ARBA" id="ARBA00022614"/>
    </source>
</evidence>
<dbReference type="Proteomes" id="UP000075243">
    <property type="component" value="Unassembled WGS sequence"/>
</dbReference>
<dbReference type="GO" id="GO:0043531">
    <property type="term" value="F:ADP binding"/>
    <property type="evidence" value="ECO:0007669"/>
    <property type="project" value="InterPro"/>
</dbReference>
<dbReference type="InterPro" id="IPR032675">
    <property type="entry name" value="LRR_dom_sf"/>
</dbReference>
<dbReference type="InterPro" id="IPR000157">
    <property type="entry name" value="TIR_dom"/>
</dbReference>
<keyword evidence="1" id="KW-0433">Leucine-rich repeat</keyword>
<evidence type="ECO:0000256" key="3">
    <source>
        <dbReference type="ARBA" id="ARBA00022821"/>
    </source>
</evidence>
<dbReference type="EMBL" id="KQ483806">
    <property type="protein sequence ID" value="KYP40913.1"/>
    <property type="molecule type" value="Genomic_DNA"/>
</dbReference>
<keyword evidence="4" id="KW-0812">Transmembrane</keyword>
<dbReference type="InterPro" id="IPR036390">
    <property type="entry name" value="WH_DNA-bd_sf"/>
</dbReference>
<dbReference type="Pfam" id="PF00931">
    <property type="entry name" value="NB-ARC"/>
    <property type="match status" value="1"/>
</dbReference>
<reference evidence="6" key="1">
    <citation type="journal article" date="2012" name="Nat. Biotechnol.">
        <title>Draft genome sequence of pigeonpea (Cajanus cajan), an orphan legume crop of resource-poor farmers.</title>
        <authorList>
            <person name="Varshney R.K."/>
            <person name="Chen W."/>
            <person name="Li Y."/>
            <person name="Bharti A.K."/>
            <person name="Saxena R.K."/>
            <person name="Schlueter J.A."/>
            <person name="Donoghue M.T."/>
            <person name="Azam S."/>
            <person name="Fan G."/>
            <person name="Whaley A.M."/>
            <person name="Farmer A.D."/>
            <person name="Sheridan J."/>
            <person name="Iwata A."/>
            <person name="Tuteja R."/>
            <person name="Penmetsa R.V."/>
            <person name="Wu W."/>
            <person name="Upadhyaya H.D."/>
            <person name="Yang S.P."/>
            <person name="Shah T."/>
            <person name="Saxena K.B."/>
            <person name="Michael T."/>
            <person name="McCombie W.R."/>
            <person name="Yang B."/>
            <person name="Zhang G."/>
            <person name="Yang H."/>
            <person name="Wang J."/>
            <person name="Spillane C."/>
            <person name="Cook D.R."/>
            <person name="May G.D."/>
            <person name="Xu X."/>
            <person name="Jackson S.A."/>
        </authorList>
    </citation>
    <scope>NUCLEOTIDE SEQUENCE [LARGE SCALE GENOMIC DNA]</scope>
</reference>
<dbReference type="InterPro" id="IPR001611">
    <property type="entry name" value="Leu-rich_rpt"/>
</dbReference>
<keyword evidence="3" id="KW-0611">Plant defense</keyword>
<dbReference type="PROSITE" id="PS50104">
    <property type="entry name" value="TIR"/>
    <property type="match status" value="1"/>
</dbReference>
<dbReference type="PANTHER" id="PTHR11017">
    <property type="entry name" value="LEUCINE-RICH REPEAT-CONTAINING PROTEIN"/>
    <property type="match status" value="1"/>
</dbReference>
<evidence type="ECO:0000313" key="6">
    <source>
        <dbReference type="EMBL" id="KYP40913.1"/>
    </source>
</evidence>
<dbReference type="Gene3D" id="1.10.8.430">
    <property type="entry name" value="Helical domain of apoptotic protease-activating factors"/>
    <property type="match status" value="1"/>
</dbReference>
<gene>
    <name evidence="6" type="ORF">KK1_037739</name>
</gene>
<dbReference type="SUPFAM" id="SSF52540">
    <property type="entry name" value="P-loop containing nucleoside triphosphate hydrolases"/>
    <property type="match status" value="1"/>
</dbReference>
<evidence type="ECO:0000256" key="2">
    <source>
        <dbReference type="ARBA" id="ARBA00022737"/>
    </source>
</evidence>
<dbReference type="SUPFAM" id="SSF52200">
    <property type="entry name" value="Toll/Interleukin receptor TIR domain"/>
    <property type="match status" value="1"/>
</dbReference>
<dbReference type="Gene3D" id="3.80.10.10">
    <property type="entry name" value="Ribonuclease Inhibitor"/>
    <property type="match status" value="2"/>
</dbReference>
<dbReference type="Pfam" id="PF23282">
    <property type="entry name" value="WHD_ROQ1"/>
    <property type="match status" value="1"/>
</dbReference>
<dbReference type="SMART" id="SM00255">
    <property type="entry name" value="TIR"/>
    <property type="match status" value="1"/>
</dbReference>
<proteinExistence type="predicted"/>
<dbReference type="Gene3D" id="3.40.50.10140">
    <property type="entry name" value="Toll/interleukin-1 receptor homology (TIR) domain"/>
    <property type="match status" value="1"/>
</dbReference>
<evidence type="ECO:0000313" key="7">
    <source>
        <dbReference type="Proteomes" id="UP000075243"/>
    </source>
</evidence>
<keyword evidence="7" id="KW-1185">Reference proteome</keyword>
<evidence type="ECO:0000259" key="5">
    <source>
        <dbReference type="PROSITE" id="PS50104"/>
    </source>
</evidence>
<dbReference type="SUPFAM" id="SSF52058">
    <property type="entry name" value="L domain-like"/>
    <property type="match status" value="1"/>
</dbReference>
<name>A0A151REM0_CAJCA</name>
<dbReference type="InterPro" id="IPR058546">
    <property type="entry name" value="RPS4B/Roq1-like_LRR"/>
</dbReference>
<feature type="domain" description="TIR" evidence="5">
    <location>
        <begin position="9"/>
        <end position="177"/>
    </location>
</feature>
<dbReference type="PANTHER" id="PTHR11017:SF252">
    <property type="entry name" value="RESISTANCE PROTEIN (TIR-NBS-LRR CLASS), PUTATIVE-RELATED"/>
    <property type="match status" value="1"/>
</dbReference>
<dbReference type="GO" id="GO:0007165">
    <property type="term" value="P:signal transduction"/>
    <property type="evidence" value="ECO:0007669"/>
    <property type="project" value="InterPro"/>
</dbReference>
<dbReference type="InterPro" id="IPR058192">
    <property type="entry name" value="WHD_ROQ1-like"/>
</dbReference>
<dbReference type="AlphaFoldDB" id="A0A151REM0"/>
<dbReference type="Pfam" id="PF23286">
    <property type="entry name" value="LRR_13"/>
    <property type="match status" value="1"/>
</dbReference>
<dbReference type="InterPro" id="IPR035897">
    <property type="entry name" value="Toll_tir_struct_dom_sf"/>
</dbReference>
<dbReference type="GO" id="GO:0006952">
    <property type="term" value="P:defense response"/>
    <property type="evidence" value="ECO:0007669"/>
    <property type="project" value="UniProtKB-KW"/>
</dbReference>
<dbReference type="PROSITE" id="PS51450">
    <property type="entry name" value="LRR"/>
    <property type="match status" value="1"/>
</dbReference>